<dbReference type="EMBL" id="JBHTBR010000005">
    <property type="protein sequence ID" value="MFC7291995.1"/>
    <property type="molecule type" value="Genomic_DNA"/>
</dbReference>
<sequence>MSKTDISAFQYNADYTQIFLKRLTIRAQLGVFTHERGRTQPLIISVRAWARVKPEKDDLVETVDYNLFSDTARDLAENQHFDLVETFLNTMADAIMAHPQIVAGEFEAEKPEAIEGAECAGAIVYRCK</sequence>
<organism evidence="9 10">
    <name type="scientific">Hirschia litorea</name>
    <dbReference type="NCBI Taxonomy" id="1199156"/>
    <lineage>
        <taxon>Bacteria</taxon>
        <taxon>Pseudomonadati</taxon>
        <taxon>Pseudomonadota</taxon>
        <taxon>Alphaproteobacteria</taxon>
        <taxon>Hyphomonadales</taxon>
        <taxon>Hyphomonadaceae</taxon>
        <taxon>Hirschia</taxon>
    </lineage>
</organism>
<name>A0ABW2IMA5_9PROT</name>
<dbReference type="InterPro" id="IPR043133">
    <property type="entry name" value="GTP-CH-I_C/QueF"/>
</dbReference>
<dbReference type="PANTHER" id="PTHR42844">
    <property type="entry name" value="DIHYDRONEOPTERIN ALDOLASE 1-RELATED"/>
    <property type="match status" value="1"/>
</dbReference>
<protein>
    <recommendedName>
        <fullName evidence="4">dihydroneopterin aldolase</fullName>
        <ecNumber evidence="4">4.1.2.25</ecNumber>
    </recommendedName>
    <alternativeName>
        <fullName evidence="7">7,8-dihydroneopterin aldolase</fullName>
    </alternativeName>
</protein>
<evidence type="ECO:0000313" key="9">
    <source>
        <dbReference type="EMBL" id="MFC7291995.1"/>
    </source>
</evidence>
<feature type="domain" description="Dihydroneopterin aldolase/epimerase" evidence="8">
    <location>
        <begin position="18"/>
        <end position="126"/>
    </location>
</feature>
<keyword evidence="5" id="KW-0289">Folate biosynthesis</keyword>
<evidence type="ECO:0000256" key="5">
    <source>
        <dbReference type="ARBA" id="ARBA00022909"/>
    </source>
</evidence>
<evidence type="ECO:0000256" key="2">
    <source>
        <dbReference type="ARBA" id="ARBA00005013"/>
    </source>
</evidence>
<dbReference type="SMART" id="SM00905">
    <property type="entry name" value="FolB"/>
    <property type="match status" value="1"/>
</dbReference>
<gene>
    <name evidence="9" type="ORF">ACFQS8_10240</name>
</gene>
<evidence type="ECO:0000313" key="10">
    <source>
        <dbReference type="Proteomes" id="UP001596492"/>
    </source>
</evidence>
<reference evidence="10" key="1">
    <citation type="journal article" date="2019" name="Int. J. Syst. Evol. Microbiol.">
        <title>The Global Catalogue of Microorganisms (GCM) 10K type strain sequencing project: providing services to taxonomists for standard genome sequencing and annotation.</title>
        <authorList>
            <consortium name="The Broad Institute Genomics Platform"/>
            <consortium name="The Broad Institute Genome Sequencing Center for Infectious Disease"/>
            <person name="Wu L."/>
            <person name="Ma J."/>
        </authorList>
    </citation>
    <scope>NUCLEOTIDE SEQUENCE [LARGE SCALE GENOMIC DNA]</scope>
    <source>
        <strain evidence="10">CCUG 51308</strain>
    </source>
</reference>
<keyword evidence="6" id="KW-0456">Lyase</keyword>
<evidence type="ECO:0000256" key="1">
    <source>
        <dbReference type="ARBA" id="ARBA00001353"/>
    </source>
</evidence>
<evidence type="ECO:0000256" key="4">
    <source>
        <dbReference type="ARBA" id="ARBA00013043"/>
    </source>
</evidence>
<dbReference type="Pfam" id="PF02152">
    <property type="entry name" value="FolB"/>
    <property type="match status" value="1"/>
</dbReference>
<evidence type="ECO:0000256" key="7">
    <source>
        <dbReference type="ARBA" id="ARBA00032903"/>
    </source>
</evidence>
<comment type="caution">
    <text evidence="9">The sequence shown here is derived from an EMBL/GenBank/DDBJ whole genome shotgun (WGS) entry which is preliminary data.</text>
</comment>
<evidence type="ECO:0000256" key="6">
    <source>
        <dbReference type="ARBA" id="ARBA00023239"/>
    </source>
</evidence>
<comment type="similarity">
    <text evidence="3">Belongs to the DHNA family.</text>
</comment>
<dbReference type="NCBIfam" id="TIGR00526">
    <property type="entry name" value="folB_dom"/>
    <property type="match status" value="1"/>
</dbReference>
<comment type="catalytic activity">
    <reaction evidence="1">
        <text>7,8-dihydroneopterin = 6-hydroxymethyl-7,8-dihydropterin + glycolaldehyde</text>
        <dbReference type="Rhea" id="RHEA:10540"/>
        <dbReference type="ChEBI" id="CHEBI:17001"/>
        <dbReference type="ChEBI" id="CHEBI:17071"/>
        <dbReference type="ChEBI" id="CHEBI:44841"/>
        <dbReference type="EC" id="4.1.2.25"/>
    </reaction>
</comment>
<dbReference type="PANTHER" id="PTHR42844:SF1">
    <property type="entry name" value="DIHYDRONEOPTERIN ALDOLASE 1-RELATED"/>
    <property type="match status" value="1"/>
</dbReference>
<evidence type="ECO:0000259" key="8">
    <source>
        <dbReference type="SMART" id="SM00905"/>
    </source>
</evidence>
<dbReference type="InterPro" id="IPR006156">
    <property type="entry name" value="Dihydroneopterin_aldolase"/>
</dbReference>
<keyword evidence="10" id="KW-1185">Reference proteome</keyword>
<dbReference type="RefSeq" id="WP_382167238.1">
    <property type="nucleotide sequence ID" value="NZ_JBHTBR010000005.1"/>
</dbReference>
<evidence type="ECO:0000256" key="3">
    <source>
        <dbReference type="ARBA" id="ARBA00005708"/>
    </source>
</evidence>
<dbReference type="SUPFAM" id="SSF55620">
    <property type="entry name" value="Tetrahydrobiopterin biosynthesis enzymes-like"/>
    <property type="match status" value="1"/>
</dbReference>
<dbReference type="Proteomes" id="UP001596492">
    <property type="component" value="Unassembled WGS sequence"/>
</dbReference>
<dbReference type="EC" id="4.1.2.25" evidence="4"/>
<accession>A0ABW2IMA5</accession>
<dbReference type="InterPro" id="IPR006157">
    <property type="entry name" value="FolB_dom"/>
</dbReference>
<dbReference type="Gene3D" id="3.30.1130.10">
    <property type="match status" value="1"/>
</dbReference>
<comment type="pathway">
    <text evidence="2">Cofactor biosynthesis; tetrahydrofolate biosynthesis; 2-amino-4-hydroxy-6-hydroxymethyl-7,8-dihydropteridine diphosphate from 7,8-dihydroneopterin triphosphate: step 3/4.</text>
</comment>
<proteinExistence type="inferred from homology"/>